<gene>
    <name evidence="2" type="ORF">H8S20_04040</name>
</gene>
<evidence type="ECO:0000259" key="1">
    <source>
        <dbReference type="Pfam" id="PF04991"/>
    </source>
</evidence>
<dbReference type="Proteomes" id="UP000596929">
    <property type="component" value="Unassembled WGS sequence"/>
</dbReference>
<reference evidence="2 3" key="1">
    <citation type="submission" date="2020-08" db="EMBL/GenBank/DDBJ databases">
        <title>Genome public.</title>
        <authorList>
            <person name="Liu C."/>
            <person name="Sun Q."/>
        </authorList>
    </citation>
    <scope>NUCLEOTIDE SEQUENCE [LARGE SCALE GENOMIC DNA]</scope>
    <source>
        <strain evidence="2 3">NSJ-6</strain>
    </source>
</reference>
<dbReference type="InterPro" id="IPR052942">
    <property type="entry name" value="LPS_cholinephosphotransferase"/>
</dbReference>
<keyword evidence="3" id="KW-1185">Reference proteome</keyword>
<protein>
    <submittedName>
        <fullName evidence="2">LicD family protein</fullName>
    </submittedName>
</protein>
<dbReference type="InterPro" id="IPR007074">
    <property type="entry name" value="LicD/FKTN/FKRP_NTP_transf"/>
</dbReference>
<feature type="domain" description="LicD/FKTN/FKRP nucleotidyltransferase" evidence="1">
    <location>
        <begin position="24"/>
        <end position="257"/>
    </location>
</feature>
<evidence type="ECO:0000313" key="2">
    <source>
        <dbReference type="EMBL" id="MBC5628060.1"/>
    </source>
</evidence>
<dbReference type="RefSeq" id="WP_032120054.1">
    <property type="nucleotide sequence ID" value="NZ_JACOOO010000004.1"/>
</dbReference>
<proteinExistence type="predicted"/>
<dbReference type="PANTHER" id="PTHR43404">
    <property type="entry name" value="LIPOPOLYSACCHARIDE CHOLINEPHOSPHOTRANSFERASE LICD"/>
    <property type="match status" value="1"/>
</dbReference>
<name>A0ABR7D9J2_9CLOT</name>
<comment type="caution">
    <text evidence="2">The sequence shown here is derived from an EMBL/GenBank/DDBJ whole genome shotgun (WGS) entry which is preliminary data.</text>
</comment>
<organism evidence="2 3">
    <name type="scientific">Clostridium hominis</name>
    <dbReference type="NCBI Taxonomy" id="2763036"/>
    <lineage>
        <taxon>Bacteria</taxon>
        <taxon>Bacillati</taxon>
        <taxon>Bacillota</taxon>
        <taxon>Clostridia</taxon>
        <taxon>Eubacteriales</taxon>
        <taxon>Clostridiaceae</taxon>
        <taxon>Clostridium</taxon>
    </lineage>
</organism>
<dbReference type="PANTHER" id="PTHR43404:SF2">
    <property type="entry name" value="LIPOPOLYSACCHARIDE CHOLINEPHOSPHOTRANSFERASE LICD"/>
    <property type="match status" value="1"/>
</dbReference>
<accession>A0ABR7D9J2</accession>
<dbReference type="EMBL" id="JACOOO010000004">
    <property type="protein sequence ID" value="MBC5628060.1"/>
    <property type="molecule type" value="Genomic_DNA"/>
</dbReference>
<evidence type="ECO:0000313" key="3">
    <source>
        <dbReference type="Proteomes" id="UP000596929"/>
    </source>
</evidence>
<sequence length="291" mass="34590">MRDFDLKRLQNTQLEILKEIDRICKKHNIEYFGTWGTALGAIRHNGFIPWDDDIDISMKWNDYVKFEEVCKYELDSKFFLQNSETDKYFWNPYNKLRINNTTSMDKRLTHLKCHWGICMDIFPIVAVPNSKISKLKQKIYSSIYIGLGFIPYILNVNPNEDSKLSKIIRIIPNKVLKVLKKWLIPNKGITVIKRHLLKEITKYDFDKCEYWEEIFSEGGVTGIYKKEIFSEHILVPFEDVQIPIPKEYDKYLSQCYGDYMKLPDETQRCGHGDTIVDFDKSYEEYTTRLDK</sequence>
<dbReference type="Pfam" id="PF04991">
    <property type="entry name" value="LicD"/>
    <property type="match status" value="1"/>
</dbReference>